<dbReference type="PANTHER" id="PTHR10803:SF3">
    <property type="entry name" value="ATPASE GET3"/>
    <property type="match status" value="1"/>
</dbReference>
<dbReference type="EMBL" id="CANL01000025">
    <property type="protein sequence ID" value="CCM63969.1"/>
    <property type="molecule type" value="Genomic_DNA"/>
</dbReference>
<dbReference type="STRING" id="1229780.BN381_310065"/>
<gene>
    <name evidence="3" type="ORF">BN381_310065</name>
</gene>
<dbReference type="InterPro" id="IPR016300">
    <property type="entry name" value="ATPase_ArsA/GET3"/>
</dbReference>
<evidence type="ECO:0000313" key="3">
    <source>
        <dbReference type="EMBL" id="CCM63969.1"/>
    </source>
</evidence>
<feature type="domain" description="ArsA/GET3 Anion-transporting ATPase-like" evidence="2">
    <location>
        <begin position="8"/>
        <end position="157"/>
    </location>
</feature>
<protein>
    <submittedName>
        <fullName evidence="3">Putative Chromosome partitioning-like ATPase</fullName>
    </submittedName>
</protein>
<dbReference type="InterPro" id="IPR025723">
    <property type="entry name" value="ArsA/GET3_ATPase-like"/>
</dbReference>
<name>R4YZA2_9ACTN</name>
<dbReference type="AlphaFoldDB" id="R4YZA2"/>
<evidence type="ECO:0000256" key="1">
    <source>
        <dbReference type="ARBA" id="ARBA00011040"/>
    </source>
</evidence>
<dbReference type="eggNOG" id="COG0003">
    <property type="taxonomic scope" value="Bacteria"/>
</dbReference>
<comment type="similarity">
    <text evidence="1">Belongs to the arsA ATPase family.</text>
</comment>
<comment type="caution">
    <text evidence="3">The sequence shown here is derived from an EMBL/GenBank/DDBJ whole genome shotgun (WGS) entry which is preliminary data.</text>
</comment>
<accession>R4YZA2</accession>
<dbReference type="SUPFAM" id="SSF52540">
    <property type="entry name" value="P-loop containing nucleoside triphosphate hydrolases"/>
    <property type="match status" value="1"/>
</dbReference>
<dbReference type="Pfam" id="PF02374">
    <property type="entry name" value="ArsA_ATPase"/>
    <property type="match status" value="2"/>
</dbReference>
<dbReference type="CDD" id="cd02035">
    <property type="entry name" value="ArsA"/>
    <property type="match status" value="1"/>
</dbReference>
<evidence type="ECO:0000313" key="4">
    <source>
        <dbReference type="Proteomes" id="UP000018291"/>
    </source>
</evidence>
<organism evidence="3 4">
    <name type="scientific">Candidatus Neomicrothrix parvicella RN1</name>
    <dbReference type="NCBI Taxonomy" id="1229780"/>
    <lineage>
        <taxon>Bacteria</taxon>
        <taxon>Bacillati</taxon>
        <taxon>Actinomycetota</taxon>
        <taxon>Acidimicrobiia</taxon>
        <taxon>Acidimicrobiales</taxon>
        <taxon>Microthrixaceae</taxon>
        <taxon>Candidatus Neomicrothrix</taxon>
    </lineage>
</organism>
<dbReference type="PANTHER" id="PTHR10803">
    <property type="entry name" value="ARSENICAL PUMP-DRIVING ATPASE ARSENITE-TRANSLOCATING ATPASE"/>
    <property type="match status" value="1"/>
</dbReference>
<feature type="domain" description="ArsA/GET3 Anion-transporting ATPase-like" evidence="2">
    <location>
        <begin position="168"/>
        <end position="223"/>
    </location>
</feature>
<dbReference type="GO" id="GO:0016887">
    <property type="term" value="F:ATP hydrolysis activity"/>
    <property type="evidence" value="ECO:0007669"/>
    <property type="project" value="InterPro"/>
</dbReference>
<dbReference type="HOGENOM" id="CLU_058953_1_0_11"/>
<dbReference type="OrthoDB" id="5242836at2"/>
<dbReference type="GO" id="GO:0005524">
    <property type="term" value="F:ATP binding"/>
    <property type="evidence" value="ECO:0007669"/>
    <property type="project" value="InterPro"/>
</dbReference>
<reference evidence="3 4" key="1">
    <citation type="journal article" date="2013" name="ISME J.">
        <title>Metabolic model for the filamentous 'Candidatus Microthrix parvicella' based on genomic and metagenomic analyses.</title>
        <authorList>
            <person name="Jon McIlroy S."/>
            <person name="Kristiansen R."/>
            <person name="Albertsen M."/>
            <person name="Michael Karst S."/>
            <person name="Rossetti S."/>
            <person name="Lund Nielsen J."/>
            <person name="Tandoi V."/>
            <person name="James Seviour R."/>
            <person name="Nielsen P.H."/>
        </authorList>
    </citation>
    <scope>NUCLEOTIDE SEQUENCE [LARGE SCALE GENOMIC DNA]</scope>
    <source>
        <strain evidence="3 4">RN1</strain>
    </source>
</reference>
<sequence>MSSLLDRRLLFVTGKGGVGKTSVASALALMGARAGKRTLVCEVDAKGNLADFYGVGPLAFQPTEVQHNLFAMAMNTEESLREYLKLQLKLPLLARLGPIARVFDFVATAAPGVKEILTVGKIAYEVRERNYDLVVVDASASGHVVGQLASPVALGELIGVGVVQAQTAWMIDLLKDPATTGVVVVATPEEMPVNETLELVGRLGTETEIDLAGVVANRVLPELFSRTEEELFDELAESVRSDGDALTGVDDSLGATTGAGLQGVVEAAELAVGLRRSRVPHLQRLRAGLPEGVPLVNLPMLFIRTHGTRVTHAIADLLEEELV</sequence>
<dbReference type="Gene3D" id="3.40.50.300">
    <property type="entry name" value="P-loop containing nucleotide triphosphate hydrolases"/>
    <property type="match status" value="1"/>
</dbReference>
<dbReference type="Proteomes" id="UP000018291">
    <property type="component" value="Unassembled WGS sequence"/>
</dbReference>
<dbReference type="RefSeq" id="WP_012227363.1">
    <property type="nucleotide sequence ID" value="NZ_HG422565.1"/>
</dbReference>
<keyword evidence="4" id="KW-1185">Reference proteome</keyword>
<proteinExistence type="inferred from homology"/>
<dbReference type="InterPro" id="IPR027417">
    <property type="entry name" value="P-loop_NTPase"/>
</dbReference>
<evidence type="ECO:0000259" key="2">
    <source>
        <dbReference type="Pfam" id="PF02374"/>
    </source>
</evidence>